<reference evidence="1 2" key="1">
    <citation type="submission" date="2019-04" db="EMBL/GenBank/DDBJ databases">
        <title>Friends and foes A comparative genomics study of 23 Aspergillus species from section Flavi.</title>
        <authorList>
            <consortium name="DOE Joint Genome Institute"/>
            <person name="Kjaerbolling I."/>
            <person name="Vesth T."/>
            <person name="Frisvad J.C."/>
            <person name="Nybo J.L."/>
            <person name="Theobald S."/>
            <person name="Kildgaard S."/>
            <person name="Isbrandt T."/>
            <person name="Kuo A."/>
            <person name="Sato A."/>
            <person name="Lyhne E.K."/>
            <person name="Kogle M.E."/>
            <person name="Wiebenga A."/>
            <person name="Kun R.S."/>
            <person name="Lubbers R.J."/>
            <person name="Makela M.R."/>
            <person name="Barry K."/>
            <person name="Chovatia M."/>
            <person name="Clum A."/>
            <person name="Daum C."/>
            <person name="Haridas S."/>
            <person name="He G."/>
            <person name="LaButti K."/>
            <person name="Lipzen A."/>
            <person name="Mondo S."/>
            <person name="Riley R."/>
            <person name="Salamov A."/>
            <person name="Simmons B.A."/>
            <person name="Magnuson J.K."/>
            <person name="Henrissat B."/>
            <person name="Mortensen U.H."/>
            <person name="Larsen T.O."/>
            <person name="Devries R.P."/>
            <person name="Grigoriev I.V."/>
            <person name="Machida M."/>
            <person name="Baker S.E."/>
            <person name="Andersen M.R."/>
        </authorList>
    </citation>
    <scope>NUCLEOTIDE SEQUENCE [LARGE SCALE GENOMIC DNA]</scope>
    <source>
        <strain evidence="1 2">CBS 117626</strain>
    </source>
</reference>
<gene>
    <name evidence="1" type="ORF">BDV40DRAFT_19059</name>
</gene>
<proteinExistence type="predicted"/>
<evidence type="ECO:0000313" key="2">
    <source>
        <dbReference type="Proteomes" id="UP000326950"/>
    </source>
</evidence>
<accession>A0A5N6UIZ6</accession>
<protein>
    <submittedName>
        <fullName evidence="1">Uncharacterized protein</fullName>
    </submittedName>
</protein>
<dbReference type="EMBL" id="ML738694">
    <property type="protein sequence ID" value="KAE8158466.1"/>
    <property type="molecule type" value="Genomic_DNA"/>
</dbReference>
<sequence>MRSTKNSRIFVSSRVSRCKRSSLFANADQLRHSFPSWSGSKNWDYVQPTSHTAMAFEEGEHGLYCTTLTVALLATKPSGLLMIVVIRLSFVYTAFGPRQVFFAVGNYIGFITSSDRPTITQLRDCRVYHSSVTCTNLISIPRYIWMTSWCYLEMNHTFTHQMPILYSGAPLTAITTFDSSLYSAKVNHRDRIIMSYIHVTYHHPSLLSSLNFIISFSIDT</sequence>
<organism evidence="1 2">
    <name type="scientific">Aspergillus tamarii</name>
    <dbReference type="NCBI Taxonomy" id="41984"/>
    <lineage>
        <taxon>Eukaryota</taxon>
        <taxon>Fungi</taxon>
        <taxon>Dikarya</taxon>
        <taxon>Ascomycota</taxon>
        <taxon>Pezizomycotina</taxon>
        <taxon>Eurotiomycetes</taxon>
        <taxon>Eurotiomycetidae</taxon>
        <taxon>Eurotiales</taxon>
        <taxon>Aspergillaceae</taxon>
        <taxon>Aspergillus</taxon>
        <taxon>Aspergillus subgen. Circumdati</taxon>
    </lineage>
</organism>
<dbReference type="AlphaFoldDB" id="A0A5N6UIZ6"/>
<keyword evidence="2" id="KW-1185">Reference proteome</keyword>
<name>A0A5N6UIZ6_ASPTM</name>
<evidence type="ECO:0000313" key="1">
    <source>
        <dbReference type="EMBL" id="KAE8158466.1"/>
    </source>
</evidence>
<dbReference type="Proteomes" id="UP000326950">
    <property type="component" value="Unassembled WGS sequence"/>
</dbReference>